<proteinExistence type="predicted"/>
<dbReference type="EMBL" id="BFEA01000036">
    <property type="protein sequence ID" value="GBG63192.1"/>
    <property type="molecule type" value="Genomic_DNA"/>
</dbReference>
<feature type="compositionally biased region" description="Low complexity" evidence="1">
    <location>
        <begin position="1140"/>
        <end position="1157"/>
    </location>
</feature>
<feature type="compositionally biased region" description="Acidic residues" evidence="1">
    <location>
        <begin position="391"/>
        <end position="400"/>
    </location>
</feature>
<evidence type="ECO:0000313" key="3">
    <source>
        <dbReference type="Proteomes" id="UP000265515"/>
    </source>
</evidence>
<feature type="compositionally biased region" description="Basic and acidic residues" evidence="1">
    <location>
        <begin position="461"/>
        <end position="474"/>
    </location>
</feature>
<feature type="compositionally biased region" description="Low complexity" evidence="1">
    <location>
        <begin position="475"/>
        <end position="485"/>
    </location>
</feature>
<name>A0A388JZH9_CHABU</name>
<accession>A0A388JZH9</accession>
<feature type="compositionally biased region" description="Polar residues" evidence="1">
    <location>
        <begin position="1158"/>
        <end position="1171"/>
    </location>
</feature>
<feature type="compositionally biased region" description="Basic and acidic residues" evidence="1">
    <location>
        <begin position="319"/>
        <end position="329"/>
    </location>
</feature>
<feature type="compositionally biased region" description="Basic and acidic residues" evidence="1">
    <location>
        <begin position="497"/>
        <end position="512"/>
    </location>
</feature>
<evidence type="ECO:0000256" key="1">
    <source>
        <dbReference type="SAM" id="MobiDB-lite"/>
    </source>
</evidence>
<feature type="compositionally biased region" description="Basic residues" evidence="1">
    <location>
        <begin position="536"/>
        <end position="546"/>
    </location>
</feature>
<feature type="compositionally biased region" description="Basic and acidic residues" evidence="1">
    <location>
        <begin position="524"/>
        <end position="535"/>
    </location>
</feature>
<gene>
    <name evidence="2" type="ORF">CBR_g36960</name>
</gene>
<dbReference type="Proteomes" id="UP000265515">
    <property type="component" value="Unassembled WGS sequence"/>
</dbReference>
<sequence length="1273" mass="140572">MERGGKASKRQASRTSGSMEQSPTKSKGTPTAAGGSQEAPGSKRQCTPVPRHESTSTPVPRGAPSTGTPLTSVRGSGPNNIMLMTGGPVGQERVPGPPQGRSAVDVVPGRKPSGEGKPYGETTTAGRRDDVPVTSAVDVVPGSKPSGECKPSAETTAAGRRDDVPVVDHKDKFWMLDWVGEIREPSSGLVLYVVMKENIVPVGGLVRWTRQGAPSAMFELTMVLHGRGEKMPNVKHVALRWAKHVGFGKSMVDVFNPPGRAEVKLPDLVDVLGFFDSNVIAGGEPVVHPEDRISEPKCVLSKTVETGPSITIRDTPPAPKDEQIGEKGPCRGLVVPSAPMKSRPTATKAPVALGSHPRYVAATKGPLPLVGQQRYDYTVPSRAEKAHEYFGDDDEENSEEYSERAGGHEQYAVGVGDMTRRYGETSKVVGQDEDSEHAMSESGGEVGLAGGYGSSDEGCEGDVHPTRGGVHHETVVVATHTNAAGIVERKRKHRQERRSALDSKRSKQEAGQKRQLKLLSVDEAVQRTRETEAATKKKQQPKKRTAKGGVMEKTSVFPAEQPQSDEEAKGKTVTRPPSLRNVASVTSSGILSKGFFLELDEHGNQCPDMEFIYVKFDRILDIPDGEFRYNQRYFVQQTIDGIYDAMVALGEAAIRERMTKAVLLLVPLRDTLHTNASGRIVRARRVLRDEFELGSVNKYYYYPLSGQHNVTAARRCFVERPDIAQELRLDRWTARPVYYPDKSMDNYGTLSTFQNAKDKWNTPPHQIVVIQNILKLRHTSNCHEAKGGSAAEVKNADYRNFAGKTLRLTGFFTFFKRVTSWDIHIHLSILKWTRRQQTKAKHSYKVANLTLEDIDKMVVIMYSNDGDYHRNTIPLLEDIPASTPAADRSSGEQAGDLSALVRRERRPKMLPDVVEKNFTPTKLKMAGMEPKEKFVYKGMEREPNAMVETLEHFCPADEVVVFLGKGHAALIWELLKSHRHCIVLERKGMKFEFLVQFVNRMVKSGGYFTKLVKLPPRHDEKRNLVYKVGQNIVNIWEFLFEIKPQNRGERAYVARRRKMKSLLRGYHKAPAETEVAFLDRLEMMYFDEHIGAFTIVAYATCFGEGFDAEDSEEESEDGTLQAALADERQKTCSSASQEMGAPGTSSGSGGASSMAVSTDQLPNRPSTSSLMQVTPSYMAGNTTALPSGAVRYDPRVQAMLSQEVMASLSALAHSPTTVLELLCSQTPQQPPSEPLEYEIEDMIPPDIARLPGPIVCQDNYTVMLDNVWGHHII</sequence>
<feature type="compositionally biased region" description="Basic residues" evidence="1">
    <location>
        <begin position="1"/>
        <end position="12"/>
    </location>
</feature>
<feature type="compositionally biased region" description="Polar residues" evidence="1">
    <location>
        <begin position="13"/>
        <end position="29"/>
    </location>
</feature>
<feature type="region of interest" description="Disordered" evidence="1">
    <location>
        <begin position="388"/>
        <end position="575"/>
    </location>
</feature>
<feature type="compositionally biased region" description="Polar residues" evidence="1">
    <location>
        <begin position="65"/>
        <end position="79"/>
    </location>
</feature>
<dbReference type="AlphaFoldDB" id="A0A388JZH9"/>
<protein>
    <submittedName>
        <fullName evidence="2">Uncharacterized protein</fullName>
    </submittedName>
</protein>
<feature type="region of interest" description="Disordered" evidence="1">
    <location>
        <begin position="1"/>
        <end position="161"/>
    </location>
</feature>
<feature type="compositionally biased region" description="Gly residues" evidence="1">
    <location>
        <begin position="444"/>
        <end position="453"/>
    </location>
</feature>
<comment type="caution">
    <text evidence="2">The sequence shown here is derived from an EMBL/GenBank/DDBJ whole genome shotgun (WGS) entry which is preliminary data.</text>
</comment>
<keyword evidence="3" id="KW-1185">Reference proteome</keyword>
<evidence type="ECO:0000313" key="2">
    <source>
        <dbReference type="EMBL" id="GBG63192.1"/>
    </source>
</evidence>
<dbReference type="Gramene" id="GBG63192">
    <property type="protein sequence ID" value="GBG63192"/>
    <property type="gene ID" value="CBR_g36960"/>
</dbReference>
<organism evidence="2 3">
    <name type="scientific">Chara braunii</name>
    <name type="common">Braun's stonewort</name>
    <dbReference type="NCBI Taxonomy" id="69332"/>
    <lineage>
        <taxon>Eukaryota</taxon>
        <taxon>Viridiplantae</taxon>
        <taxon>Streptophyta</taxon>
        <taxon>Charophyceae</taxon>
        <taxon>Charales</taxon>
        <taxon>Characeae</taxon>
        <taxon>Chara</taxon>
    </lineage>
</organism>
<feature type="region of interest" description="Disordered" evidence="1">
    <location>
        <begin position="308"/>
        <end position="329"/>
    </location>
</feature>
<reference evidence="2 3" key="1">
    <citation type="journal article" date="2018" name="Cell">
        <title>The Chara Genome: Secondary Complexity and Implications for Plant Terrestrialization.</title>
        <authorList>
            <person name="Nishiyama T."/>
            <person name="Sakayama H."/>
            <person name="Vries J.D."/>
            <person name="Buschmann H."/>
            <person name="Saint-Marcoux D."/>
            <person name="Ullrich K.K."/>
            <person name="Haas F.B."/>
            <person name="Vanderstraeten L."/>
            <person name="Becker D."/>
            <person name="Lang D."/>
            <person name="Vosolsobe S."/>
            <person name="Rombauts S."/>
            <person name="Wilhelmsson P.K.I."/>
            <person name="Janitza P."/>
            <person name="Kern R."/>
            <person name="Heyl A."/>
            <person name="Rumpler F."/>
            <person name="Villalobos L.I.A.C."/>
            <person name="Clay J.M."/>
            <person name="Skokan R."/>
            <person name="Toyoda A."/>
            <person name="Suzuki Y."/>
            <person name="Kagoshima H."/>
            <person name="Schijlen E."/>
            <person name="Tajeshwar N."/>
            <person name="Catarino B."/>
            <person name="Hetherington A.J."/>
            <person name="Saltykova A."/>
            <person name="Bonnot C."/>
            <person name="Breuninger H."/>
            <person name="Symeonidi A."/>
            <person name="Radhakrishnan G.V."/>
            <person name="Van Nieuwerburgh F."/>
            <person name="Deforce D."/>
            <person name="Chang C."/>
            <person name="Karol K.G."/>
            <person name="Hedrich R."/>
            <person name="Ulvskov P."/>
            <person name="Glockner G."/>
            <person name="Delwiche C.F."/>
            <person name="Petrasek J."/>
            <person name="Van de Peer Y."/>
            <person name="Friml J."/>
            <person name="Beilby M."/>
            <person name="Dolan L."/>
            <person name="Kohara Y."/>
            <person name="Sugano S."/>
            <person name="Fujiyama A."/>
            <person name="Delaux P.-M."/>
            <person name="Quint M."/>
            <person name="TheiBen G."/>
            <person name="Hagemann M."/>
            <person name="Harholt J."/>
            <person name="Dunand C."/>
            <person name="Zachgo S."/>
            <person name="Langdale J."/>
            <person name="Maumus F."/>
            <person name="Straeten D.V.D."/>
            <person name="Gould S.B."/>
            <person name="Rensing S.A."/>
        </authorList>
    </citation>
    <scope>NUCLEOTIDE SEQUENCE [LARGE SCALE GENOMIC DNA]</scope>
    <source>
        <strain evidence="2 3">S276</strain>
    </source>
</reference>
<feature type="region of interest" description="Disordered" evidence="1">
    <location>
        <begin position="1126"/>
        <end position="1171"/>
    </location>
</feature>